<feature type="region of interest" description="Disordered" evidence="2">
    <location>
        <begin position="597"/>
        <end position="627"/>
    </location>
</feature>
<feature type="region of interest" description="Disordered" evidence="2">
    <location>
        <begin position="1157"/>
        <end position="1177"/>
    </location>
</feature>
<evidence type="ECO:0000313" key="5">
    <source>
        <dbReference type="Proteomes" id="UP000233524"/>
    </source>
</evidence>
<feature type="compositionally biased region" description="Polar residues" evidence="2">
    <location>
        <begin position="473"/>
        <end position="493"/>
    </location>
</feature>
<comment type="caution">
    <text evidence="4">The sequence shown here is derived from an EMBL/GenBank/DDBJ whole genome shotgun (WGS) entry which is preliminary data.</text>
</comment>
<dbReference type="PANTHER" id="PTHR35870">
    <property type="entry name" value="PROTEIN, PUTATIVE (AFU_ORTHOLOGUE AFUA_5G03330)-RELATED"/>
    <property type="match status" value="1"/>
</dbReference>
<evidence type="ECO:0000256" key="1">
    <source>
        <dbReference type="ARBA" id="ARBA00023002"/>
    </source>
</evidence>
<dbReference type="STRING" id="41688.A0A2N3N280"/>
<feature type="compositionally biased region" description="Polar residues" evidence="2">
    <location>
        <begin position="545"/>
        <end position="558"/>
    </location>
</feature>
<evidence type="ECO:0000313" key="4">
    <source>
        <dbReference type="EMBL" id="PKS06530.1"/>
    </source>
</evidence>
<dbReference type="InterPro" id="IPR025337">
    <property type="entry name" value="Questin_oxidase-like"/>
</dbReference>
<dbReference type="Gene3D" id="3.40.50.300">
    <property type="entry name" value="P-loop containing nucleotide triphosphate hydrolases"/>
    <property type="match status" value="1"/>
</dbReference>
<dbReference type="SUPFAM" id="SSF52540">
    <property type="entry name" value="P-loop containing nucleoside triphosphate hydrolases"/>
    <property type="match status" value="1"/>
</dbReference>
<dbReference type="GO" id="GO:0016491">
    <property type="term" value="F:oxidoreductase activity"/>
    <property type="evidence" value="ECO:0007669"/>
    <property type="project" value="UniProtKB-KW"/>
</dbReference>
<protein>
    <recommendedName>
        <fullName evidence="3">Checkpoint protein RAD24-like helical bundle domain-containing protein</fullName>
    </recommendedName>
</protein>
<feature type="compositionally biased region" description="Polar residues" evidence="2">
    <location>
        <begin position="502"/>
        <end position="513"/>
    </location>
</feature>
<dbReference type="InterPro" id="IPR027417">
    <property type="entry name" value="P-loop_NTPase"/>
</dbReference>
<feature type="domain" description="Checkpoint protein RAD24-like helical bundle" evidence="3">
    <location>
        <begin position="938"/>
        <end position="1043"/>
    </location>
</feature>
<dbReference type="OrthoDB" id="10265971at2759"/>
<proteinExistence type="predicted"/>
<evidence type="ECO:0000256" key="2">
    <source>
        <dbReference type="SAM" id="MobiDB-lite"/>
    </source>
</evidence>
<dbReference type="Pfam" id="PF25812">
    <property type="entry name" value="RAD24_helical"/>
    <property type="match status" value="1"/>
</dbReference>
<keyword evidence="5" id="KW-1185">Reference proteome</keyword>
<dbReference type="PANTHER" id="PTHR35870:SF6">
    <property type="entry name" value="MGS207 PROTEIN"/>
    <property type="match status" value="1"/>
</dbReference>
<organism evidence="4 5">
    <name type="scientific">Lomentospora prolificans</name>
    <dbReference type="NCBI Taxonomy" id="41688"/>
    <lineage>
        <taxon>Eukaryota</taxon>
        <taxon>Fungi</taxon>
        <taxon>Dikarya</taxon>
        <taxon>Ascomycota</taxon>
        <taxon>Pezizomycotina</taxon>
        <taxon>Sordariomycetes</taxon>
        <taxon>Hypocreomycetidae</taxon>
        <taxon>Microascales</taxon>
        <taxon>Microascaceae</taxon>
        <taxon>Lomentospora</taxon>
    </lineage>
</organism>
<dbReference type="Proteomes" id="UP000233524">
    <property type="component" value="Unassembled WGS sequence"/>
</dbReference>
<keyword evidence="1" id="KW-0560">Oxidoreductase</keyword>
<gene>
    <name evidence="4" type="ORF">jhhlp_007278</name>
</gene>
<name>A0A2N3N280_9PEZI</name>
<feature type="non-terminal residue" evidence="4">
    <location>
        <position position="1"/>
    </location>
</feature>
<feature type="region of interest" description="Disordered" evidence="2">
    <location>
        <begin position="545"/>
        <end position="577"/>
    </location>
</feature>
<dbReference type="VEuPathDB" id="FungiDB:jhhlp_007278"/>
<dbReference type="Pfam" id="PF03215">
    <property type="entry name" value="Rad17"/>
    <property type="match status" value="1"/>
</dbReference>
<dbReference type="EMBL" id="NLAX01001034">
    <property type="protein sequence ID" value="PKS06530.1"/>
    <property type="molecule type" value="Genomic_DNA"/>
</dbReference>
<evidence type="ECO:0000259" key="3">
    <source>
        <dbReference type="Pfam" id="PF25812"/>
    </source>
</evidence>
<feature type="region of interest" description="Disordered" evidence="2">
    <location>
        <begin position="437"/>
        <end position="531"/>
    </location>
</feature>
<accession>A0A2N3N280</accession>
<dbReference type="InterPro" id="IPR057927">
    <property type="entry name" value="RAD24-like_helical"/>
</dbReference>
<reference evidence="4 5" key="1">
    <citation type="journal article" date="2017" name="G3 (Bethesda)">
        <title>First Draft Genome Sequence of the Pathogenic Fungus Lomentospora prolificans (Formerly Scedosporium prolificans).</title>
        <authorList>
            <person name="Luo R."/>
            <person name="Zimin A."/>
            <person name="Workman R."/>
            <person name="Fan Y."/>
            <person name="Pertea G."/>
            <person name="Grossman N."/>
            <person name="Wear M.P."/>
            <person name="Jia B."/>
            <person name="Miller H."/>
            <person name="Casadevall A."/>
            <person name="Timp W."/>
            <person name="Zhang S.X."/>
            <person name="Salzberg S.L."/>
        </authorList>
    </citation>
    <scope>NUCLEOTIDE SEQUENCE [LARGE SCALE GENOMIC DNA]</scope>
    <source>
        <strain evidence="4 5">JHH-5317</strain>
    </source>
</reference>
<dbReference type="InParanoid" id="A0A2N3N280"/>
<dbReference type="Pfam" id="PF14027">
    <property type="entry name" value="Questin_oxidase"/>
    <property type="match status" value="1"/>
</dbReference>
<sequence length="1305" mass="145221">DSLGLSIMSSLLSYLPVINRLVGSHTSADHVFDISPLEAHNIETNPDRCARRLKHLIKANHANYSILYHNFEFHNHNAYILASAYLLGANEDQLRTLYDKQVGELEPWAESPCEITEEDWIEYLGDGGYQRAFVDFFEDQLVMRFSYDWKKLLENYMFQDKRPLISGLFGGLGHPLIHLGYAYEINSKELAIEALAMSSVQFSYFHKYLDNPRYTKPSSFSTYSLAELLEQVRGDDRFSNLFPKRQLGNIDLLFEKHEDLVLEYWNAWEIRDPEKQLEECQETAVSLLVATVAPGTHSYNYLLVHVLTTSHAVRVLLPLIPARFHTILVRGWVLYTLSIFIALLRPQIDPDYVDPSSILKGRHWTYVEQQALTSPWSADAHFVEAIRAIRTVAQTWGDVHERYLAAAVRFVDDFHGWTFTDRPICLTLIHDSPLVRRPSFHPMAPPAKRRRKNVVEASDEEPDRPQDNLLTRFLNSSPANPGTSGRGPTTSPSPLKKRTLGALNSKNGANLSPSPSPEKRRSQKKVKVEEKGKTADLLTLFSKQVQKSQASATLSRAKTSPADEITSDPISDDEDVSYHKAHASSIVGEKAKKRLWGGSQKPLAPNPTQMFVRPSKPTRPSGVDDDLRPWSERFGPVNLEELAVHKKKVTDVRRWIEGVLSGQLRQRILLLKGAAGTGKTTTVRLLADDMGCELLEWKSPLGSFVPGMQSPSAQFEAFLGFGGKFGGLELESSGPEDQPTNIGLLPDAHRRVILIEEFPNTFTRSSSALTSFRNALLAYLNDNTPSLSDFARKVQKPVAPIIMVISETLLTTTSASADSFTAHRLLGPEIMRHPGTGLIEFNAIAPSLLTKALELVVLKEARKSGRRRTPGPQVLKRLGEIGDIRSAVSSLEFLCLKGDQDADWGAKVSFTKQKRTVKDSVALTRGEKESLEQITQREASLGIFHAVGKVVYNKRDEPSATGDCSVESLPSYLRLCARPKRSQVEVDSLIDEIGADTGTFISALHENYALSCDSGCPDDAKEPIDYINGCIDSLSDSDLLYPSWDSFFGGKGTFAAYFSRDTGSHIVRQDEMAFQVAVRGILFALPHPVKRIASGASKSSDTFKMFYPTSLKLWRAKEEMEGLVDVWSTKLLNGEDHHTHNGRAITDGANLFLRTSRNHHQSPSKSNPSRHIKSEEGSSVPLLSLGSAARRELLLERLPYMALIGRARKKAPLHNTLRQRDIEKVVSFRGIGVTPDDEAVVDEAEEAIATGEAWATDRPTEEASPKKKEYAGIKARGSEARGLATSVAGLQVQKLVLSDDDIESD</sequence>